<feature type="transmembrane region" description="Helical" evidence="1">
    <location>
        <begin position="114"/>
        <end position="138"/>
    </location>
</feature>
<feature type="transmembrane region" description="Helical" evidence="1">
    <location>
        <begin position="150"/>
        <end position="172"/>
    </location>
</feature>
<keyword evidence="1" id="KW-1133">Transmembrane helix</keyword>
<sequence length="253" mass="28137">MDWAFEHHAFIGYNSNYYSTWAALTDPGLSWRANFLAGSITGGISTLLVDITIVCYLISQARHSGEKLTSGRYGVVGSFGIVNAGIGMKAMDIIQCLQNSSNDFSIQFMANVNWSMVYLVLMLATTVICTLLIVYRIFWHATGMKAYHKIIEMLIESSALYSISLIIYLALVSKNLESSYYMDIVTAYVRAIAPTLLVGHISAHAKANLHRQQTVAMWENHPPLVGSFREEVNNNLDDGYQTVLRSSMGNETV</sequence>
<evidence type="ECO:0000313" key="2">
    <source>
        <dbReference type="EMBL" id="KAK0472640.1"/>
    </source>
</evidence>
<keyword evidence="1" id="KW-0472">Membrane</keyword>
<keyword evidence="1" id="KW-0812">Transmembrane</keyword>
<evidence type="ECO:0000256" key="1">
    <source>
        <dbReference type="SAM" id="Phobius"/>
    </source>
</evidence>
<comment type="caution">
    <text evidence="2">The sequence shown here is derived from an EMBL/GenBank/DDBJ whole genome shotgun (WGS) entry which is preliminary data.</text>
</comment>
<proteinExistence type="predicted"/>
<dbReference type="Proteomes" id="UP001175227">
    <property type="component" value="Unassembled WGS sequence"/>
</dbReference>
<protein>
    <submittedName>
        <fullName evidence="2">Uncharacterized protein</fullName>
    </submittedName>
</protein>
<accession>A0AA39NVW8</accession>
<feature type="transmembrane region" description="Helical" evidence="1">
    <location>
        <begin position="35"/>
        <end position="59"/>
    </location>
</feature>
<dbReference type="AlphaFoldDB" id="A0AA39NVW8"/>
<dbReference type="EMBL" id="JAUEPR010000039">
    <property type="protein sequence ID" value="KAK0472640.1"/>
    <property type="molecule type" value="Genomic_DNA"/>
</dbReference>
<keyword evidence="3" id="KW-1185">Reference proteome</keyword>
<gene>
    <name evidence="2" type="ORF">IW261DRAFT_1570751</name>
</gene>
<reference evidence="2" key="1">
    <citation type="submission" date="2023-06" db="EMBL/GenBank/DDBJ databases">
        <authorList>
            <consortium name="Lawrence Berkeley National Laboratory"/>
            <person name="Ahrendt S."/>
            <person name="Sahu N."/>
            <person name="Indic B."/>
            <person name="Wong-Bajracharya J."/>
            <person name="Merenyi Z."/>
            <person name="Ke H.-M."/>
            <person name="Monk M."/>
            <person name="Kocsube S."/>
            <person name="Drula E."/>
            <person name="Lipzen A."/>
            <person name="Balint B."/>
            <person name="Henrissat B."/>
            <person name="Andreopoulos B."/>
            <person name="Martin F.M."/>
            <person name="Harder C.B."/>
            <person name="Rigling D."/>
            <person name="Ford K.L."/>
            <person name="Foster G.D."/>
            <person name="Pangilinan J."/>
            <person name="Papanicolaou A."/>
            <person name="Barry K."/>
            <person name="LaButti K."/>
            <person name="Viragh M."/>
            <person name="Koriabine M."/>
            <person name="Yan M."/>
            <person name="Riley R."/>
            <person name="Champramary S."/>
            <person name="Plett K.L."/>
            <person name="Tsai I.J."/>
            <person name="Slot J."/>
            <person name="Sipos G."/>
            <person name="Plett J."/>
            <person name="Nagy L.G."/>
            <person name="Grigoriev I.V."/>
        </authorList>
    </citation>
    <scope>NUCLEOTIDE SEQUENCE</scope>
    <source>
        <strain evidence="2">ICMP 16352</strain>
    </source>
</reference>
<organism evidence="2 3">
    <name type="scientific">Armillaria novae-zelandiae</name>
    <dbReference type="NCBI Taxonomy" id="153914"/>
    <lineage>
        <taxon>Eukaryota</taxon>
        <taxon>Fungi</taxon>
        <taxon>Dikarya</taxon>
        <taxon>Basidiomycota</taxon>
        <taxon>Agaricomycotina</taxon>
        <taxon>Agaricomycetes</taxon>
        <taxon>Agaricomycetidae</taxon>
        <taxon>Agaricales</taxon>
        <taxon>Marasmiineae</taxon>
        <taxon>Physalacriaceae</taxon>
        <taxon>Armillaria</taxon>
    </lineage>
</organism>
<evidence type="ECO:0000313" key="3">
    <source>
        <dbReference type="Proteomes" id="UP001175227"/>
    </source>
</evidence>
<name>A0AA39NVW8_9AGAR</name>